<protein>
    <recommendedName>
        <fullName evidence="1">Peptidase M14 domain-containing protein</fullName>
    </recommendedName>
</protein>
<dbReference type="Pfam" id="PF00246">
    <property type="entry name" value="Peptidase_M14"/>
    <property type="match status" value="1"/>
</dbReference>
<feature type="non-terminal residue" evidence="2">
    <location>
        <position position="292"/>
    </location>
</feature>
<organism evidence="2">
    <name type="scientific">marine sediment metagenome</name>
    <dbReference type="NCBI Taxonomy" id="412755"/>
    <lineage>
        <taxon>unclassified sequences</taxon>
        <taxon>metagenomes</taxon>
        <taxon>ecological metagenomes</taxon>
    </lineage>
</organism>
<dbReference type="Gene3D" id="3.40.630.10">
    <property type="entry name" value="Zn peptidases"/>
    <property type="match status" value="1"/>
</dbReference>
<dbReference type="InterPro" id="IPR000834">
    <property type="entry name" value="Peptidase_M14"/>
</dbReference>
<accession>A0A0F9CQV9</accession>
<feature type="domain" description="Peptidase M14" evidence="1">
    <location>
        <begin position="143"/>
        <end position="221"/>
    </location>
</feature>
<evidence type="ECO:0000259" key="1">
    <source>
        <dbReference type="Pfam" id="PF00246"/>
    </source>
</evidence>
<name>A0A0F9CQV9_9ZZZZ</name>
<dbReference type="SUPFAM" id="SSF53187">
    <property type="entry name" value="Zn-dependent exopeptidases"/>
    <property type="match status" value="1"/>
</dbReference>
<dbReference type="GO" id="GO:0004181">
    <property type="term" value="F:metallocarboxypeptidase activity"/>
    <property type="evidence" value="ECO:0007669"/>
    <property type="project" value="InterPro"/>
</dbReference>
<dbReference type="GO" id="GO:0006508">
    <property type="term" value="P:proteolysis"/>
    <property type="evidence" value="ECO:0007669"/>
    <property type="project" value="InterPro"/>
</dbReference>
<dbReference type="GO" id="GO:0008270">
    <property type="term" value="F:zinc ion binding"/>
    <property type="evidence" value="ECO:0007669"/>
    <property type="project" value="InterPro"/>
</dbReference>
<evidence type="ECO:0000313" key="2">
    <source>
        <dbReference type="EMBL" id="KKL28797.1"/>
    </source>
</evidence>
<gene>
    <name evidence="2" type="ORF">LCGC14_2371560</name>
</gene>
<reference evidence="2" key="1">
    <citation type="journal article" date="2015" name="Nature">
        <title>Complex archaea that bridge the gap between prokaryotes and eukaryotes.</title>
        <authorList>
            <person name="Spang A."/>
            <person name="Saw J.H."/>
            <person name="Jorgensen S.L."/>
            <person name="Zaremba-Niedzwiedzka K."/>
            <person name="Martijn J."/>
            <person name="Lind A.E."/>
            <person name="van Eijk R."/>
            <person name="Schleper C."/>
            <person name="Guy L."/>
            <person name="Ettema T.J."/>
        </authorList>
    </citation>
    <scope>NUCLEOTIDE SEQUENCE</scope>
</reference>
<dbReference type="AlphaFoldDB" id="A0A0F9CQV9"/>
<sequence length="292" mass="31189">MGPLEIATGYEGSNPQDAADVERLGEAAFCVRPESEDGDSVYKFNCDVTVENAGPGPAELTLTLDWQEPPEVGDRHMDARTSLFVSSGGDWREHVGRTEADRATFQLTVPPGSTRLCVAPPFGSAELEAFFGRALKLPSARRFCFGQTAEGRLMEAAVLGSTERTELCVVAIGTVHPYERGGSHFVDGIVDLLADQRGQGLRRTVGFVLAPMANPDGVAHGYCKRTTTGCELSSEGGRSSDPTACSLRGLLAGVAAAAPRCGFIDAHNWMHRYDGLFTYSPGLAAKLEPTYT</sequence>
<dbReference type="EMBL" id="LAZR01034968">
    <property type="protein sequence ID" value="KKL28797.1"/>
    <property type="molecule type" value="Genomic_DNA"/>
</dbReference>
<comment type="caution">
    <text evidence="2">The sequence shown here is derived from an EMBL/GenBank/DDBJ whole genome shotgun (WGS) entry which is preliminary data.</text>
</comment>
<proteinExistence type="predicted"/>